<proteinExistence type="predicted"/>
<feature type="compositionally biased region" description="Low complexity" evidence="9">
    <location>
        <begin position="355"/>
        <end position="364"/>
    </location>
</feature>
<feature type="region of interest" description="Disordered" evidence="9">
    <location>
        <begin position="139"/>
        <end position="208"/>
    </location>
</feature>
<feature type="compositionally biased region" description="Low complexity" evidence="9">
    <location>
        <begin position="166"/>
        <end position="191"/>
    </location>
</feature>
<evidence type="ECO:0000256" key="6">
    <source>
        <dbReference type="ARBA" id="ARBA00023125"/>
    </source>
</evidence>
<feature type="compositionally biased region" description="Polar residues" evidence="9">
    <location>
        <begin position="139"/>
        <end position="149"/>
    </location>
</feature>
<keyword evidence="7" id="KW-0539">Nucleus</keyword>
<evidence type="ECO:0000313" key="11">
    <source>
        <dbReference type="Proteomes" id="UP000565441"/>
    </source>
</evidence>
<dbReference type="Proteomes" id="UP000565441">
    <property type="component" value="Unassembled WGS sequence"/>
</dbReference>
<dbReference type="EMBL" id="JAACJP010000007">
    <property type="protein sequence ID" value="KAF5383053.1"/>
    <property type="molecule type" value="Genomic_DNA"/>
</dbReference>
<keyword evidence="5" id="KW-0779">Telomere</keyword>
<dbReference type="PANTHER" id="PTHR13989:SF33">
    <property type="entry name" value="CST COMPLEX SUBUNIT STN1"/>
    <property type="match status" value="1"/>
</dbReference>
<evidence type="ECO:0000256" key="3">
    <source>
        <dbReference type="ARBA" id="ARBA00017411"/>
    </source>
</evidence>
<dbReference type="GO" id="GO:0000781">
    <property type="term" value="C:chromosome, telomeric region"/>
    <property type="evidence" value="ECO:0007669"/>
    <property type="project" value="UniProtKB-SubCell"/>
</dbReference>
<dbReference type="GO" id="GO:0003677">
    <property type="term" value="F:DNA binding"/>
    <property type="evidence" value="ECO:0007669"/>
    <property type="project" value="UniProtKB-KW"/>
</dbReference>
<dbReference type="InterPro" id="IPR040260">
    <property type="entry name" value="RFA2-like"/>
</dbReference>
<evidence type="ECO:0000256" key="5">
    <source>
        <dbReference type="ARBA" id="ARBA00022895"/>
    </source>
</evidence>
<feature type="region of interest" description="Disordered" evidence="9">
    <location>
        <begin position="233"/>
        <end position="294"/>
    </location>
</feature>
<keyword evidence="6" id="KW-0238">DNA-binding</keyword>
<protein>
    <recommendedName>
        <fullName evidence="3">CST complex subunit STN1</fullName>
    </recommendedName>
    <alternativeName>
        <fullName evidence="8">Suppressor of cdc thirteen homolog</fullName>
    </alternativeName>
</protein>
<comment type="caution">
    <text evidence="10">The sequence shown here is derived from an EMBL/GenBank/DDBJ whole genome shotgun (WGS) entry which is preliminary data.</text>
</comment>
<evidence type="ECO:0000256" key="1">
    <source>
        <dbReference type="ARBA" id="ARBA00004123"/>
    </source>
</evidence>
<keyword evidence="11" id="KW-1185">Reference proteome</keyword>
<dbReference type="GO" id="GO:0005634">
    <property type="term" value="C:nucleus"/>
    <property type="evidence" value="ECO:0007669"/>
    <property type="project" value="UniProtKB-SubCell"/>
</dbReference>
<dbReference type="InterPro" id="IPR012340">
    <property type="entry name" value="NA-bd_OB-fold"/>
</dbReference>
<sequence>MLDQTRQADLRLKKPTSFGWGVYEKRIRYTVDDGTAVVDCLHRQSIPPQTPVKKSQVKGQTTKSQSKPVPALPPPPKPLARVGIPVCVVGRVTRRYETREIAVDSIERCTSSNDEPRHWLEVHRLHKSHYSLSTPFHIPEQSTTLSRPSSPVKAPIHGISAPVEPATPSTVLSTPSTASSTPSTSLASSPAKSDIAQRLRHPSRLHSRDLNGNTFRIYVKHYMDRIATTRMQVTPAPESDCESDTNSLLEYPTTPTKRSRQGATDETPRPSTSKVMSTITPRPRIRPLSFGGPPHPRFVSVTSDDPPMPMAGFTLSYLRRVPELAEMAKRVVKAVAKRRQREEGKKPKEAGAATRPRPSSSKSKSQADDAEKLGSRIKRLFQSTIVQLLREGSIVLWDGPVRPCFPSLTREELIPENSGLWKSNVTSTSADSTVFSSVGGVSVGEEDGDEIALSEPESGEEAYVPVSPRFLAGVVEDAIGELAKSARPPPESGKGRGTAAAGSGSYRYGGSTKEGILAFLKKDDRWRYLSEWNVTEALEVLKVEGRAWCVGKERWELSI</sequence>
<evidence type="ECO:0000256" key="4">
    <source>
        <dbReference type="ARBA" id="ARBA00022454"/>
    </source>
</evidence>
<accession>A0A8H5HGM0</accession>
<feature type="region of interest" description="Disordered" evidence="9">
    <location>
        <begin position="483"/>
        <end position="505"/>
    </location>
</feature>
<reference evidence="10 11" key="1">
    <citation type="journal article" date="2020" name="ISME J.">
        <title>Uncovering the hidden diversity of litter-decomposition mechanisms in mushroom-forming fungi.</title>
        <authorList>
            <person name="Floudas D."/>
            <person name="Bentzer J."/>
            <person name="Ahren D."/>
            <person name="Johansson T."/>
            <person name="Persson P."/>
            <person name="Tunlid A."/>
        </authorList>
    </citation>
    <scope>NUCLEOTIDE SEQUENCE [LARGE SCALE GENOMIC DNA]</scope>
    <source>
        <strain evidence="10 11">CBS 661.87</strain>
    </source>
</reference>
<feature type="compositionally biased region" description="Polar residues" evidence="9">
    <location>
        <begin position="57"/>
        <end position="66"/>
    </location>
</feature>
<evidence type="ECO:0000256" key="8">
    <source>
        <dbReference type="ARBA" id="ARBA00030039"/>
    </source>
</evidence>
<organism evidence="10 11">
    <name type="scientific">Tricholomella constricta</name>
    <dbReference type="NCBI Taxonomy" id="117010"/>
    <lineage>
        <taxon>Eukaryota</taxon>
        <taxon>Fungi</taxon>
        <taxon>Dikarya</taxon>
        <taxon>Basidiomycota</taxon>
        <taxon>Agaricomycotina</taxon>
        <taxon>Agaricomycetes</taxon>
        <taxon>Agaricomycetidae</taxon>
        <taxon>Agaricales</taxon>
        <taxon>Tricholomatineae</taxon>
        <taxon>Lyophyllaceae</taxon>
        <taxon>Tricholomella</taxon>
    </lineage>
</organism>
<feature type="compositionally biased region" description="Basic and acidic residues" evidence="9">
    <location>
        <begin position="340"/>
        <end position="349"/>
    </location>
</feature>
<gene>
    <name evidence="10" type="ORF">D9615_004942</name>
</gene>
<name>A0A8H5HGM0_9AGAR</name>
<feature type="region of interest" description="Disordered" evidence="9">
    <location>
        <begin position="46"/>
        <end position="77"/>
    </location>
</feature>
<feature type="region of interest" description="Disordered" evidence="9">
    <location>
        <begin position="336"/>
        <end position="371"/>
    </location>
</feature>
<evidence type="ECO:0000256" key="7">
    <source>
        <dbReference type="ARBA" id="ARBA00023242"/>
    </source>
</evidence>
<dbReference type="Gene3D" id="2.40.50.140">
    <property type="entry name" value="Nucleic acid-binding proteins"/>
    <property type="match status" value="1"/>
</dbReference>
<evidence type="ECO:0000313" key="10">
    <source>
        <dbReference type="EMBL" id="KAF5383053.1"/>
    </source>
</evidence>
<feature type="compositionally biased region" description="Polar residues" evidence="9">
    <location>
        <begin position="244"/>
        <end position="280"/>
    </location>
</feature>
<keyword evidence="4" id="KW-0158">Chromosome</keyword>
<dbReference type="OrthoDB" id="77828at2759"/>
<comment type="subcellular location">
    <subcellularLocation>
        <location evidence="2">Chromosome</location>
        <location evidence="2">Telomere</location>
    </subcellularLocation>
    <subcellularLocation>
        <location evidence="1">Nucleus</location>
    </subcellularLocation>
</comment>
<dbReference type="PANTHER" id="PTHR13989">
    <property type="entry name" value="REPLICATION PROTEIN A-RELATED"/>
    <property type="match status" value="1"/>
</dbReference>
<evidence type="ECO:0000256" key="9">
    <source>
        <dbReference type="SAM" id="MobiDB-lite"/>
    </source>
</evidence>
<evidence type="ECO:0000256" key="2">
    <source>
        <dbReference type="ARBA" id="ARBA00004574"/>
    </source>
</evidence>
<dbReference type="AlphaFoldDB" id="A0A8H5HGM0"/>